<accession>A0A7W3LV84</accession>
<dbReference type="EMBL" id="JACJIA010000010">
    <property type="protein sequence ID" value="MBA8954918.1"/>
    <property type="molecule type" value="Genomic_DNA"/>
</dbReference>
<dbReference type="GO" id="GO:0004356">
    <property type="term" value="F:glutamine synthetase activity"/>
    <property type="evidence" value="ECO:0007669"/>
    <property type="project" value="UniProtKB-EC"/>
</dbReference>
<evidence type="ECO:0000256" key="2">
    <source>
        <dbReference type="ARBA" id="ARBA00022598"/>
    </source>
</evidence>
<evidence type="ECO:0000256" key="1">
    <source>
        <dbReference type="ARBA" id="ARBA00009897"/>
    </source>
</evidence>
<evidence type="ECO:0000313" key="7">
    <source>
        <dbReference type="Proteomes" id="UP000572680"/>
    </source>
</evidence>
<dbReference type="PROSITE" id="PS51987">
    <property type="entry name" value="GS_CATALYTIC"/>
    <property type="match status" value="1"/>
</dbReference>
<dbReference type="Gene3D" id="3.10.20.70">
    <property type="entry name" value="Glutamine synthetase, N-terminal domain"/>
    <property type="match status" value="1"/>
</dbReference>
<proteinExistence type="inferred from homology"/>
<dbReference type="Pfam" id="PF00120">
    <property type="entry name" value="Gln-synt_C"/>
    <property type="match status" value="1"/>
</dbReference>
<dbReference type="PANTHER" id="PTHR43785">
    <property type="entry name" value="GAMMA-GLUTAMYLPUTRESCINE SYNTHETASE"/>
    <property type="match status" value="1"/>
</dbReference>
<evidence type="ECO:0000256" key="4">
    <source>
        <dbReference type="RuleBase" id="RU000384"/>
    </source>
</evidence>
<reference evidence="6 7" key="1">
    <citation type="submission" date="2020-08" db="EMBL/GenBank/DDBJ databases">
        <title>Genomic Encyclopedia of Type Strains, Phase IV (KMG-IV): sequencing the most valuable type-strain genomes for metagenomic binning, comparative biology and taxonomic classification.</title>
        <authorList>
            <person name="Goeker M."/>
        </authorList>
    </citation>
    <scope>NUCLEOTIDE SEQUENCE [LARGE SCALE GENOMIC DNA]</scope>
    <source>
        <strain evidence="6 7">DSM 44197</strain>
    </source>
</reference>
<dbReference type="InterPro" id="IPR008146">
    <property type="entry name" value="Gln_synth_cat_dom"/>
</dbReference>
<keyword evidence="2 6" id="KW-0436">Ligase</keyword>
<sequence length="468" mass="48361">MDETTGPRPPEPRPLDRAERARLGERAAVLAEELMAENVAVVALTFVDTTGLTRVKAVPVERLGHAATWGVGASPCFDAFLQDDSAVPARFTGGATGDLRLHPVLDRLVPLTALPGWAWAPADRYAQDGAPHPVDGRHALRRETARLAALGWSARAAFETEWVVLDAEGEPRFGHPAYGMSRLVEAADYLRDVVQALAASGVAVEQIHPEYSPSQFELSVAAEDPVGAADTAVLVRDTIRAVTRRAGLTATFAPKVRAEGVGNGGHVHLSLWGGGAPAAPEGNAMAGGAGPFGMAPAGEAFAAGILAHLPALLALGAPSAASYLRLLPSHWAGAYACWGLENREAALRFVTGAAGSRHHAANLEIKCFDATANPYLALAGLLAAGRAGLAAGGALPEPVDVDPATLPGARRLPATLAEATDAFAGDPALTGAFGEAITDTVVAVRRGESALFAGASPEEIVRATVTRY</sequence>
<dbReference type="InterPro" id="IPR036651">
    <property type="entry name" value="Gln_synt_N_sf"/>
</dbReference>
<dbReference type="Proteomes" id="UP000572680">
    <property type="component" value="Unassembled WGS sequence"/>
</dbReference>
<dbReference type="RefSeq" id="WP_312898204.1">
    <property type="nucleotide sequence ID" value="NZ_BAAALP010000020.1"/>
</dbReference>
<protein>
    <submittedName>
        <fullName evidence="6">Glutamine synthetase</fullName>
        <ecNumber evidence="6">6.3.1.2</ecNumber>
    </submittedName>
</protein>
<dbReference type="EC" id="6.3.1.2" evidence="6"/>
<dbReference type="InterPro" id="IPR014746">
    <property type="entry name" value="Gln_synth/guanido_kin_cat_dom"/>
</dbReference>
<feature type="domain" description="GS catalytic" evidence="5">
    <location>
        <begin position="136"/>
        <end position="468"/>
    </location>
</feature>
<keyword evidence="7" id="KW-1185">Reference proteome</keyword>
<comment type="caution">
    <text evidence="6">The sequence shown here is derived from an EMBL/GenBank/DDBJ whole genome shotgun (WGS) entry which is preliminary data.</text>
</comment>
<dbReference type="AlphaFoldDB" id="A0A7W3LV84"/>
<comment type="similarity">
    <text evidence="1 3 4">Belongs to the glutamine synthetase family.</text>
</comment>
<name>A0A7W3LV84_ACTNM</name>
<organism evidence="6 7">
    <name type="scientific">Actinomadura namibiensis</name>
    <dbReference type="NCBI Taxonomy" id="182080"/>
    <lineage>
        <taxon>Bacteria</taxon>
        <taxon>Bacillati</taxon>
        <taxon>Actinomycetota</taxon>
        <taxon>Actinomycetes</taxon>
        <taxon>Streptosporangiales</taxon>
        <taxon>Thermomonosporaceae</taxon>
        <taxon>Actinomadura</taxon>
    </lineage>
</organism>
<dbReference type="SUPFAM" id="SSF54368">
    <property type="entry name" value="Glutamine synthetase, N-terminal domain"/>
    <property type="match status" value="1"/>
</dbReference>
<evidence type="ECO:0000256" key="3">
    <source>
        <dbReference type="PROSITE-ProRule" id="PRU01331"/>
    </source>
</evidence>
<dbReference type="SUPFAM" id="SSF55931">
    <property type="entry name" value="Glutamine synthetase/guanido kinase"/>
    <property type="match status" value="1"/>
</dbReference>
<gene>
    <name evidence="6" type="ORF">HNR61_006575</name>
</gene>
<dbReference type="PANTHER" id="PTHR43785:SF12">
    <property type="entry name" value="TYPE-1 GLUTAMINE SYNTHETASE 2"/>
    <property type="match status" value="1"/>
</dbReference>
<evidence type="ECO:0000313" key="6">
    <source>
        <dbReference type="EMBL" id="MBA8954918.1"/>
    </source>
</evidence>
<dbReference type="Gene3D" id="3.30.590.10">
    <property type="entry name" value="Glutamine synthetase/guanido kinase, catalytic domain"/>
    <property type="match status" value="1"/>
</dbReference>
<dbReference type="SMART" id="SM01230">
    <property type="entry name" value="Gln-synt_C"/>
    <property type="match status" value="1"/>
</dbReference>
<evidence type="ECO:0000259" key="5">
    <source>
        <dbReference type="PROSITE" id="PS51987"/>
    </source>
</evidence>
<dbReference type="GO" id="GO:0006542">
    <property type="term" value="P:glutamine biosynthetic process"/>
    <property type="evidence" value="ECO:0007669"/>
    <property type="project" value="InterPro"/>
</dbReference>